<evidence type="ECO:0000256" key="6">
    <source>
        <dbReference type="ARBA" id="ARBA00023065"/>
    </source>
</evidence>
<sequence>MKNNKLNAKKTNIVLRFLRKLGAVRYIFIIYILFTILISLLLFWNVSHKSDLKEPIKYIDALFVSSSAFSDTGLTPVIISKTFNEFGQFLIALSIVVGGIGIFTFKIYIFQSILGLKSNIFSNMVSQTERGTITVSETRKMIKVAISFLIITTVIASFVFTMILYLKPNDNFVTEELAATNPILFNNKVVMKAEEIPYNNFLQSLKYGIFHAISSINNAGFDLFGDKSLQPFYNDYAFQTVTIITFLIGGIGFPVIYDIWKKIQSIKKDQPNHRFHLFTKFTIITYLITTVLAFGLSVILEYASKSNTTFWYQKEYGTIGDKLFAIYFQVSSTRSAGFSTVNYYNFTHSTVLLHSILMFIGFSPVSTAGGIRNTTIAVIFLSIVTMMTGRKRINAFKRQIGKETLIKAVNVFALAILLVFIVSIVSYSTLPDNTKLLDNSNYPMIYASFEACSAFGNAGLTTGLSSNSNNLHIAGKLSLISIMIIGQFGIPQTIKIFGRGKPAPEHYQYIYEDVSIG</sequence>
<feature type="transmembrane region" description="Helical" evidence="8">
    <location>
        <begin position="236"/>
        <end position="260"/>
    </location>
</feature>
<feature type="transmembrane region" description="Helical" evidence="8">
    <location>
        <begin position="89"/>
        <end position="109"/>
    </location>
</feature>
<keyword evidence="7 8" id="KW-0472">Membrane</keyword>
<comment type="caution">
    <text evidence="9">The sequence shown here is derived from an EMBL/GenBank/DDBJ whole genome shotgun (WGS) entry which is preliminary data.</text>
</comment>
<gene>
    <name evidence="9" type="ORF">DCBHLPFO_00169</name>
</gene>
<dbReference type="PANTHER" id="PTHR32024">
    <property type="entry name" value="TRK SYSTEM POTASSIUM UPTAKE PROTEIN TRKG-RELATED"/>
    <property type="match status" value="1"/>
</dbReference>
<evidence type="ECO:0000313" key="9">
    <source>
        <dbReference type="EMBL" id="MDI3349534.1"/>
    </source>
</evidence>
<evidence type="ECO:0000256" key="4">
    <source>
        <dbReference type="ARBA" id="ARBA00022692"/>
    </source>
</evidence>
<dbReference type="AlphaFoldDB" id="A0AA43QWZ2"/>
<feature type="transmembrane region" description="Helical" evidence="8">
    <location>
        <begin position="405"/>
        <end position="427"/>
    </location>
</feature>
<evidence type="ECO:0000256" key="7">
    <source>
        <dbReference type="ARBA" id="ARBA00023136"/>
    </source>
</evidence>
<dbReference type="GO" id="GO:0030001">
    <property type="term" value="P:metal ion transport"/>
    <property type="evidence" value="ECO:0007669"/>
    <property type="project" value="UniProtKB-ARBA"/>
</dbReference>
<evidence type="ECO:0000313" key="10">
    <source>
        <dbReference type="Proteomes" id="UP001162175"/>
    </source>
</evidence>
<evidence type="ECO:0000256" key="2">
    <source>
        <dbReference type="ARBA" id="ARBA00022448"/>
    </source>
</evidence>
<evidence type="ECO:0000256" key="1">
    <source>
        <dbReference type="ARBA" id="ARBA00004651"/>
    </source>
</evidence>
<keyword evidence="4 8" id="KW-0812">Transmembrane</keyword>
<feature type="transmembrane region" description="Helical" evidence="8">
    <location>
        <begin position="281"/>
        <end position="300"/>
    </location>
</feature>
<dbReference type="PANTHER" id="PTHR32024:SF1">
    <property type="entry name" value="KTR SYSTEM POTASSIUM UPTAKE PROTEIN B"/>
    <property type="match status" value="1"/>
</dbReference>
<feature type="transmembrane region" description="Helical" evidence="8">
    <location>
        <begin position="144"/>
        <end position="166"/>
    </location>
</feature>
<dbReference type="RefSeq" id="WP_282459077.1">
    <property type="nucleotide sequence ID" value="NZ_JAPFAR010000042.1"/>
</dbReference>
<feature type="transmembrane region" description="Helical" evidence="8">
    <location>
        <begin position="473"/>
        <end position="490"/>
    </location>
</feature>
<evidence type="ECO:0000256" key="3">
    <source>
        <dbReference type="ARBA" id="ARBA00022475"/>
    </source>
</evidence>
<keyword evidence="6" id="KW-0406">Ion transport</keyword>
<proteinExistence type="predicted"/>
<feature type="transmembrane region" description="Helical" evidence="8">
    <location>
        <begin position="351"/>
        <end position="384"/>
    </location>
</feature>
<organism evidence="9 10">
    <name type="scientific">Mycoplasmopsis arginini</name>
    <name type="common">Mycoplasma arginini</name>
    <dbReference type="NCBI Taxonomy" id="2094"/>
    <lineage>
        <taxon>Bacteria</taxon>
        <taxon>Bacillati</taxon>
        <taxon>Mycoplasmatota</taxon>
        <taxon>Mycoplasmoidales</taxon>
        <taxon>Metamycoplasmataceae</taxon>
        <taxon>Mycoplasmopsis</taxon>
    </lineage>
</organism>
<name>A0AA43QWZ2_MYCAR</name>
<feature type="transmembrane region" description="Helical" evidence="8">
    <location>
        <begin position="21"/>
        <end position="44"/>
    </location>
</feature>
<dbReference type="GO" id="GO:0008324">
    <property type="term" value="F:monoatomic cation transmembrane transporter activity"/>
    <property type="evidence" value="ECO:0007669"/>
    <property type="project" value="InterPro"/>
</dbReference>
<keyword evidence="5 8" id="KW-1133">Transmembrane helix</keyword>
<keyword evidence="2" id="KW-0813">Transport</keyword>
<dbReference type="InterPro" id="IPR003445">
    <property type="entry name" value="Cat_transpt"/>
</dbReference>
<keyword evidence="3" id="KW-1003">Cell membrane</keyword>
<dbReference type="GO" id="GO:0005886">
    <property type="term" value="C:plasma membrane"/>
    <property type="evidence" value="ECO:0007669"/>
    <property type="project" value="UniProtKB-SubCell"/>
</dbReference>
<accession>A0AA43QWZ2</accession>
<comment type="subcellular location">
    <subcellularLocation>
        <location evidence="1">Cell membrane</location>
        <topology evidence="1">Multi-pass membrane protein</topology>
    </subcellularLocation>
</comment>
<dbReference type="Proteomes" id="UP001162175">
    <property type="component" value="Unassembled WGS sequence"/>
</dbReference>
<evidence type="ECO:0000256" key="8">
    <source>
        <dbReference type="SAM" id="Phobius"/>
    </source>
</evidence>
<reference evidence="9" key="1">
    <citation type="submission" date="2022-11" db="EMBL/GenBank/DDBJ databases">
        <title>Draft genome of Mycoplasma arginini isolated from fly.</title>
        <authorList>
            <person name="Severgnini M."/>
            <person name="Gioia G."/>
            <person name="Cremonesi P."/>
            <person name="Moroni P."/>
            <person name="Addis M.F."/>
            <person name="Castiglioni B."/>
        </authorList>
    </citation>
    <scope>NUCLEOTIDE SEQUENCE</scope>
    <source>
        <strain evidence="9">QMP CG1-1632</strain>
    </source>
</reference>
<dbReference type="Pfam" id="PF02386">
    <property type="entry name" value="TrkH"/>
    <property type="match status" value="1"/>
</dbReference>
<protein>
    <submittedName>
        <fullName evidence="9">Potassium transporter KtrB</fullName>
    </submittedName>
</protein>
<dbReference type="EMBL" id="JAPFAR010000042">
    <property type="protein sequence ID" value="MDI3349534.1"/>
    <property type="molecule type" value="Genomic_DNA"/>
</dbReference>
<evidence type="ECO:0000256" key="5">
    <source>
        <dbReference type="ARBA" id="ARBA00022989"/>
    </source>
</evidence>